<feature type="domain" description="Glycosyl transferase family 1" evidence="1">
    <location>
        <begin position="191"/>
        <end position="339"/>
    </location>
</feature>
<proteinExistence type="predicted"/>
<reference evidence="3" key="1">
    <citation type="submission" date="2020-01" db="EMBL/GenBank/DDBJ databases">
        <authorList>
            <person name="Meier V. D."/>
            <person name="Meier V D."/>
        </authorList>
    </citation>
    <scope>NUCLEOTIDE SEQUENCE</scope>
    <source>
        <strain evidence="3">HLG_WM_MAG_07</strain>
    </source>
</reference>
<evidence type="ECO:0000259" key="2">
    <source>
        <dbReference type="Pfam" id="PF09314"/>
    </source>
</evidence>
<gene>
    <name evidence="3" type="ORF">HELGO_WM6028</name>
</gene>
<keyword evidence="3" id="KW-0808">Transferase</keyword>
<keyword evidence="3" id="KW-0328">Glycosyltransferase</keyword>
<dbReference type="AlphaFoldDB" id="A0A6S6U161"/>
<evidence type="ECO:0000313" key="3">
    <source>
        <dbReference type="EMBL" id="CAA6821186.1"/>
    </source>
</evidence>
<dbReference type="Pfam" id="PF00534">
    <property type="entry name" value="Glycos_transf_1"/>
    <property type="match status" value="1"/>
</dbReference>
<accession>A0A6S6U161</accession>
<dbReference type="EMBL" id="CACVAY010000103">
    <property type="protein sequence ID" value="CAA6821186.1"/>
    <property type="molecule type" value="Genomic_DNA"/>
</dbReference>
<feature type="domain" description="DUF1972" evidence="2">
    <location>
        <begin position="3"/>
        <end position="173"/>
    </location>
</feature>
<dbReference type="InterPro" id="IPR001296">
    <property type="entry name" value="Glyco_trans_1"/>
</dbReference>
<dbReference type="GO" id="GO:0016757">
    <property type="term" value="F:glycosyltransferase activity"/>
    <property type="evidence" value="ECO:0007669"/>
    <property type="project" value="UniProtKB-KW"/>
</dbReference>
<dbReference type="InterPro" id="IPR015393">
    <property type="entry name" value="DUF1972"/>
</dbReference>
<dbReference type="SUPFAM" id="SSF53756">
    <property type="entry name" value="UDP-Glycosyltransferase/glycogen phosphorylase"/>
    <property type="match status" value="1"/>
</dbReference>
<dbReference type="PANTHER" id="PTHR46401">
    <property type="entry name" value="GLYCOSYLTRANSFERASE WBBK-RELATED"/>
    <property type="match status" value="1"/>
</dbReference>
<evidence type="ECO:0000259" key="1">
    <source>
        <dbReference type="Pfam" id="PF00534"/>
    </source>
</evidence>
<protein>
    <submittedName>
        <fullName evidence="3">Alpha-D-GlcNAc alpha-1,2-L-rhamnosyltransferase (EC)</fullName>
        <ecNumber evidence="3">2.4.1.-</ecNumber>
    </submittedName>
</protein>
<organism evidence="3">
    <name type="scientific">uncultured Thiotrichaceae bacterium</name>
    <dbReference type="NCBI Taxonomy" id="298394"/>
    <lineage>
        <taxon>Bacteria</taxon>
        <taxon>Pseudomonadati</taxon>
        <taxon>Pseudomonadota</taxon>
        <taxon>Gammaproteobacteria</taxon>
        <taxon>Thiotrichales</taxon>
        <taxon>Thiotrichaceae</taxon>
        <taxon>environmental samples</taxon>
    </lineage>
</organism>
<sequence>MKKKIAILGARGIPGNYGGFETFAEELAVRLVTRGYEVTVFCEKNTDMPTSYKGVNLKYVMAPSLGPLKTIIYDVVSMVKARKEYDIVYMLGYGASFSCFIPRIYGNEVWINMDGIEWKRSKWNKLAKLWFMVMERIAITTASKIVADAQSILTHLEARYKSLPNSSVIAYGAPALREKPHEELLSEWGLAKEKYYILVGRLEPENHILEILEGFKQSNTKMKLIVLGDHKAKNSYVEKLITIKDERIHLIGTVFDSCKLEALRYYSIAYFHGHSVGGTNPSLLEALGCSNPVIAHDNVFNREVARDAAVYFENNESIPKLINEIENDVGKRERMGEKGLGIISNFYTWDIIVDKYVALMGDDENYVERNAEIKISKG</sequence>
<dbReference type="Pfam" id="PF09314">
    <property type="entry name" value="DUF1972"/>
    <property type="match status" value="1"/>
</dbReference>
<dbReference type="Gene3D" id="3.40.50.2000">
    <property type="entry name" value="Glycogen Phosphorylase B"/>
    <property type="match status" value="2"/>
</dbReference>
<name>A0A6S6U161_9GAMM</name>
<dbReference type="EC" id="2.4.1.-" evidence="3"/>
<dbReference type="PANTHER" id="PTHR46401:SF8">
    <property type="entry name" value="BLL6006 PROTEIN"/>
    <property type="match status" value="1"/>
</dbReference>